<dbReference type="Proteomes" id="UP000249056">
    <property type="component" value="Unassembled WGS sequence"/>
</dbReference>
<name>A0A395IW32_9HELO</name>
<feature type="domain" description="SPX" evidence="1">
    <location>
        <begin position="1"/>
        <end position="66"/>
    </location>
</feature>
<keyword evidence="3" id="KW-1185">Reference proteome</keyword>
<comment type="caution">
    <text evidence="2">The sequence shown here is derived from an EMBL/GenBank/DDBJ whole genome shotgun (WGS) entry which is preliminary data.</text>
</comment>
<evidence type="ECO:0000259" key="1">
    <source>
        <dbReference type="PROSITE" id="PS51382"/>
    </source>
</evidence>
<protein>
    <recommendedName>
        <fullName evidence="1">SPX domain-containing protein</fullName>
    </recommendedName>
</protein>
<evidence type="ECO:0000313" key="2">
    <source>
        <dbReference type="EMBL" id="RAL64500.1"/>
    </source>
</evidence>
<gene>
    <name evidence="2" type="ORF">DID88_001975</name>
</gene>
<dbReference type="AlphaFoldDB" id="A0A395IW32"/>
<evidence type="ECO:0000313" key="3">
    <source>
        <dbReference type="Proteomes" id="UP000249056"/>
    </source>
</evidence>
<dbReference type="InterPro" id="IPR004331">
    <property type="entry name" value="SPX_dom"/>
</dbReference>
<dbReference type="OrthoDB" id="5423957at2759"/>
<dbReference type="Pfam" id="PF03105">
    <property type="entry name" value="SPX"/>
    <property type="match status" value="1"/>
</dbReference>
<dbReference type="PROSITE" id="PS51382">
    <property type="entry name" value="SPX"/>
    <property type="match status" value="1"/>
</dbReference>
<dbReference type="EMBL" id="QKRW01000014">
    <property type="protein sequence ID" value="RAL64500.1"/>
    <property type="molecule type" value="Genomic_DNA"/>
</dbReference>
<sequence>MKFSHSIQFNAVPDWSSHYIAYSNLKKLIYQLEKNVHRPSTAVEDLPKTLLFSYQSKIQIQSFEER</sequence>
<proteinExistence type="predicted"/>
<reference evidence="2 3" key="1">
    <citation type="submission" date="2018-06" db="EMBL/GenBank/DDBJ databases">
        <title>Genome Sequence of the Brown Rot Fungal Pathogen Monilinia fructigena.</title>
        <authorList>
            <person name="Landi L."/>
            <person name="De Miccolis Angelini R.M."/>
            <person name="Pollastro S."/>
            <person name="Abate D."/>
            <person name="Faretra F."/>
            <person name="Romanazzi G."/>
        </authorList>
    </citation>
    <scope>NUCLEOTIDE SEQUENCE [LARGE SCALE GENOMIC DNA]</scope>
    <source>
        <strain evidence="2 3">Mfrg269</strain>
    </source>
</reference>
<organism evidence="2 3">
    <name type="scientific">Monilinia fructigena</name>
    <dbReference type="NCBI Taxonomy" id="38457"/>
    <lineage>
        <taxon>Eukaryota</taxon>
        <taxon>Fungi</taxon>
        <taxon>Dikarya</taxon>
        <taxon>Ascomycota</taxon>
        <taxon>Pezizomycotina</taxon>
        <taxon>Leotiomycetes</taxon>
        <taxon>Helotiales</taxon>
        <taxon>Sclerotiniaceae</taxon>
        <taxon>Monilinia</taxon>
    </lineage>
</organism>
<accession>A0A395IW32</accession>